<dbReference type="AlphaFoldDB" id="A0A1G5G6N8"/>
<dbReference type="Pfam" id="PF00535">
    <property type="entry name" value="Glycos_transf_2"/>
    <property type="match status" value="1"/>
</dbReference>
<dbReference type="InterPro" id="IPR001173">
    <property type="entry name" value="Glyco_trans_2-like"/>
</dbReference>
<dbReference type="Proteomes" id="UP000183047">
    <property type="component" value="Unassembled WGS sequence"/>
</dbReference>
<dbReference type="GO" id="GO:0016757">
    <property type="term" value="F:glycosyltransferase activity"/>
    <property type="evidence" value="ECO:0007669"/>
    <property type="project" value="UniProtKB-KW"/>
</dbReference>
<evidence type="ECO:0000256" key="1">
    <source>
        <dbReference type="ARBA" id="ARBA00022676"/>
    </source>
</evidence>
<evidence type="ECO:0000313" key="4">
    <source>
        <dbReference type="EMBL" id="SCY46408.1"/>
    </source>
</evidence>
<name>A0A1G5G6N8_9FIRM</name>
<keyword evidence="2 4" id="KW-0808">Transferase</keyword>
<evidence type="ECO:0000259" key="3">
    <source>
        <dbReference type="Pfam" id="PF00535"/>
    </source>
</evidence>
<dbReference type="PANTHER" id="PTHR22916:SF51">
    <property type="entry name" value="GLYCOSYLTRANSFERASE EPSH-RELATED"/>
    <property type="match status" value="1"/>
</dbReference>
<evidence type="ECO:0000256" key="2">
    <source>
        <dbReference type="ARBA" id="ARBA00022679"/>
    </source>
</evidence>
<keyword evidence="5" id="KW-1185">Reference proteome</keyword>
<gene>
    <name evidence="4" type="ORF">SAMN02910451_02715</name>
</gene>
<dbReference type="PANTHER" id="PTHR22916">
    <property type="entry name" value="GLYCOSYLTRANSFERASE"/>
    <property type="match status" value="1"/>
</dbReference>
<dbReference type="InterPro" id="IPR029044">
    <property type="entry name" value="Nucleotide-diphossugar_trans"/>
</dbReference>
<organism evidence="4 5">
    <name type="scientific">Butyrivibrio hungatei</name>
    <dbReference type="NCBI Taxonomy" id="185008"/>
    <lineage>
        <taxon>Bacteria</taxon>
        <taxon>Bacillati</taxon>
        <taxon>Bacillota</taxon>
        <taxon>Clostridia</taxon>
        <taxon>Lachnospirales</taxon>
        <taxon>Lachnospiraceae</taxon>
        <taxon>Butyrivibrio</taxon>
    </lineage>
</organism>
<dbReference type="SUPFAM" id="SSF53448">
    <property type="entry name" value="Nucleotide-diphospho-sugar transferases"/>
    <property type="match status" value="1"/>
</dbReference>
<dbReference type="EMBL" id="FMUR01000018">
    <property type="protein sequence ID" value="SCY46408.1"/>
    <property type="molecule type" value="Genomic_DNA"/>
</dbReference>
<proteinExistence type="predicted"/>
<sequence>MLLSIIIPIYNAGSNLNRLLDSLICEEDGYEIILVNDGSTDESGSICKRYAEKFPIIKYIEQENSGVSAARNCGIEESTGKYLLFIDADDRVNGLTTRVLNILGDKEYALLEYGYNVLRDNEVVNEPIPDMTRTSSIDEIKADFVRYADSPMYNNVWNKIFRRDVIDGNNIRFNNMKIGEDCCFVCDYLRSCSGNYRFVEDVLYTYVEDGMSATNSFCRERWENELTLIKNLETCMTEFKIHGKSRYEFREKKRIKACLYEIENIVRVKDKKNSNLVKKRFREMHDYIHDMNKKYFTGISKKQKVLLFCIRYNIPLVMYLYIGYRQNKLRENTFD</sequence>
<dbReference type="CDD" id="cd00761">
    <property type="entry name" value="Glyco_tranf_GTA_type"/>
    <property type="match status" value="1"/>
</dbReference>
<reference evidence="5" key="1">
    <citation type="submission" date="2016-10" db="EMBL/GenBank/DDBJ databases">
        <authorList>
            <person name="Varghese N."/>
            <person name="Submissions S."/>
        </authorList>
    </citation>
    <scope>NUCLEOTIDE SEQUENCE [LARGE SCALE GENOMIC DNA]</scope>
    <source>
        <strain evidence="5">XBD2006</strain>
    </source>
</reference>
<accession>A0A1G5G6N8</accession>
<protein>
    <submittedName>
        <fullName evidence="4">Glycosyltransferase involved in cell wall bisynthesis</fullName>
    </submittedName>
</protein>
<keyword evidence="1" id="KW-0328">Glycosyltransferase</keyword>
<feature type="domain" description="Glycosyltransferase 2-like" evidence="3">
    <location>
        <begin position="4"/>
        <end position="93"/>
    </location>
</feature>
<evidence type="ECO:0000313" key="5">
    <source>
        <dbReference type="Proteomes" id="UP000183047"/>
    </source>
</evidence>
<dbReference type="Gene3D" id="3.90.550.10">
    <property type="entry name" value="Spore Coat Polysaccharide Biosynthesis Protein SpsA, Chain A"/>
    <property type="match status" value="1"/>
</dbReference>